<reference evidence="1" key="1">
    <citation type="submission" date="2021-01" db="EMBL/GenBank/DDBJ databases">
        <authorList>
            <consortium name="Genoscope - CEA"/>
            <person name="William W."/>
        </authorList>
    </citation>
    <scope>NUCLEOTIDE SEQUENCE</scope>
</reference>
<protein>
    <submittedName>
        <fullName evidence="1">Uncharacterized protein</fullName>
    </submittedName>
</protein>
<dbReference type="AlphaFoldDB" id="A0A8S1NMT4"/>
<comment type="caution">
    <text evidence="1">The sequence shown here is derived from an EMBL/GenBank/DDBJ whole genome shotgun (WGS) entry which is preliminary data.</text>
</comment>
<organism evidence="1 2">
    <name type="scientific">Paramecium sonneborni</name>
    <dbReference type="NCBI Taxonomy" id="65129"/>
    <lineage>
        <taxon>Eukaryota</taxon>
        <taxon>Sar</taxon>
        <taxon>Alveolata</taxon>
        <taxon>Ciliophora</taxon>
        <taxon>Intramacronucleata</taxon>
        <taxon>Oligohymenophorea</taxon>
        <taxon>Peniculida</taxon>
        <taxon>Parameciidae</taxon>
        <taxon>Paramecium</taxon>
    </lineage>
</organism>
<name>A0A8S1NMT4_9CILI</name>
<gene>
    <name evidence="1" type="ORF">PSON_ATCC_30995.1.T0560253</name>
</gene>
<proteinExistence type="predicted"/>
<dbReference type="EMBL" id="CAJJDN010000056">
    <property type="protein sequence ID" value="CAD8090873.1"/>
    <property type="molecule type" value="Genomic_DNA"/>
</dbReference>
<keyword evidence="2" id="KW-1185">Reference proteome</keyword>
<evidence type="ECO:0000313" key="2">
    <source>
        <dbReference type="Proteomes" id="UP000692954"/>
    </source>
</evidence>
<accession>A0A8S1NMT4</accession>
<dbReference type="Proteomes" id="UP000692954">
    <property type="component" value="Unassembled WGS sequence"/>
</dbReference>
<evidence type="ECO:0000313" key="1">
    <source>
        <dbReference type="EMBL" id="CAD8090873.1"/>
    </source>
</evidence>
<sequence length="146" mass="17372">MQVIKNSQLDLLIPKIGNPNNYKLSRIDEEIADENEDEYYIRNIIRIIKKVLIKGKMILFKRSLIIAYAIDQWFEDAVKKQLQRQKKIFCCSNKDMQQAVIFFGISKNVFKVFRGKTEGKRMGYKAQNIILTYSIRERVFFRPDKE</sequence>